<evidence type="ECO:0000313" key="2">
    <source>
        <dbReference type="Proteomes" id="UP000256977"/>
    </source>
</evidence>
<dbReference type="Proteomes" id="UP000256977">
    <property type="component" value="Unassembled WGS sequence"/>
</dbReference>
<name>A0A3D9JR77_9BACL</name>
<accession>A0A3D9JR77</accession>
<keyword evidence="2" id="KW-1185">Reference proteome</keyword>
<dbReference type="EMBL" id="QRDZ01000011">
    <property type="protein sequence ID" value="RED76623.1"/>
    <property type="molecule type" value="Genomic_DNA"/>
</dbReference>
<protein>
    <submittedName>
        <fullName evidence="1">Uncharacterized protein</fullName>
    </submittedName>
</protein>
<gene>
    <name evidence="1" type="ORF">DFP98_1117</name>
</gene>
<dbReference type="AlphaFoldDB" id="A0A3D9JR77"/>
<sequence>MDGGIAALRELDGMAEQRNGLEELYAATADRRVGRMKAVGVAWCLNDLGEKCAVVGRNVQEEAREAERMLRGPGATGAASFVSMAAEVNGRNRQ</sequence>
<organism evidence="1 2">
    <name type="scientific">Cohnella phaseoli</name>
    <dbReference type="NCBI Taxonomy" id="456490"/>
    <lineage>
        <taxon>Bacteria</taxon>
        <taxon>Bacillati</taxon>
        <taxon>Bacillota</taxon>
        <taxon>Bacilli</taxon>
        <taxon>Bacillales</taxon>
        <taxon>Paenibacillaceae</taxon>
        <taxon>Cohnella</taxon>
    </lineage>
</organism>
<proteinExistence type="predicted"/>
<reference evidence="1 2" key="1">
    <citation type="submission" date="2018-07" db="EMBL/GenBank/DDBJ databases">
        <title>Genomic Encyclopedia of Type Strains, Phase III (KMG-III): the genomes of soil and plant-associated and newly described type strains.</title>
        <authorList>
            <person name="Whitman W."/>
        </authorList>
    </citation>
    <scope>NUCLEOTIDE SEQUENCE [LARGE SCALE GENOMIC DNA]</scope>
    <source>
        <strain evidence="1 2">CECT 7287</strain>
    </source>
</reference>
<comment type="caution">
    <text evidence="1">The sequence shown here is derived from an EMBL/GenBank/DDBJ whole genome shotgun (WGS) entry which is preliminary data.</text>
</comment>
<evidence type="ECO:0000313" key="1">
    <source>
        <dbReference type="EMBL" id="RED76623.1"/>
    </source>
</evidence>